<evidence type="ECO:0008006" key="2">
    <source>
        <dbReference type="Google" id="ProtNLM"/>
    </source>
</evidence>
<dbReference type="SUPFAM" id="SSF48452">
    <property type="entry name" value="TPR-like"/>
    <property type="match status" value="1"/>
</dbReference>
<dbReference type="VEuPathDB" id="TriTrypDB:TvY486_0604170"/>
<dbReference type="AlphaFoldDB" id="G0TXD6"/>
<name>G0TXD6_TRYVY</name>
<protein>
    <recommendedName>
        <fullName evidence="2">Tetratricopeptide repeat domain 5</fullName>
    </recommendedName>
</protein>
<dbReference type="EMBL" id="HE573022">
    <property type="protein sequence ID" value="CCC48626.1"/>
    <property type="molecule type" value="Genomic_DNA"/>
</dbReference>
<dbReference type="Gene3D" id="1.25.40.10">
    <property type="entry name" value="Tetratricopeptide repeat domain"/>
    <property type="match status" value="1"/>
</dbReference>
<organism evidence="1">
    <name type="scientific">Trypanosoma vivax (strain Y486)</name>
    <dbReference type="NCBI Taxonomy" id="1055687"/>
    <lineage>
        <taxon>Eukaryota</taxon>
        <taxon>Discoba</taxon>
        <taxon>Euglenozoa</taxon>
        <taxon>Kinetoplastea</taxon>
        <taxon>Metakinetoplastina</taxon>
        <taxon>Trypanosomatida</taxon>
        <taxon>Trypanosomatidae</taxon>
        <taxon>Trypanosoma</taxon>
        <taxon>Duttonella</taxon>
    </lineage>
</organism>
<reference evidence="1" key="1">
    <citation type="journal article" date="2012" name="Proc. Natl. Acad. Sci. U.S.A.">
        <title>Antigenic diversity is generated by distinct evolutionary mechanisms in African trypanosome species.</title>
        <authorList>
            <person name="Jackson A.P."/>
            <person name="Berry A."/>
            <person name="Aslett M."/>
            <person name="Allison H.C."/>
            <person name="Burton P."/>
            <person name="Vavrova-Anderson J."/>
            <person name="Brown R."/>
            <person name="Browne H."/>
            <person name="Corton N."/>
            <person name="Hauser H."/>
            <person name="Gamble J."/>
            <person name="Gilderthorp R."/>
            <person name="Marcello L."/>
            <person name="McQuillan J."/>
            <person name="Otto T.D."/>
            <person name="Quail M.A."/>
            <person name="Sanders M.J."/>
            <person name="van Tonder A."/>
            <person name="Ginger M.L."/>
            <person name="Field M.C."/>
            <person name="Barry J.D."/>
            <person name="Hertz-Fowler C."/>
            <person name="Berriman M."/>
        </authorList>
    </citation>
    <scope>NUCLEOTIDE SEQUENCE</scope>
    <source>
        <strain evidence="1">Y486</strain>
    </source>
</reference>
<evidence type="ECO:0000313" key="1">
    <source>
        <dbReference type="EMBL" id="CCC48626.1"/>
    </source>
</evidence>
<dbReference type="OMA" id="FQRICTR"/>
<accession>G0TXD6</accession>
<dbReference type="InterPro" id="IPR011990">
    <property type="entry name" value="TPR-like_helical_dom_sf"/>
</dbReference>
<gene>
    <name evidence="1" type="ORF">TVY486_0604170</name>
</gene>
<proteinExistence type="predicted"/>
<sequence length="414" mass="45066">MTQGSVAELEKELEALSEIRVFNDHVQSGVDRILALMPRPDEERNPEEKVRLLTLRSRARLLLPVFSAEAERDCSAALKLCGDRADLWVLLSECLLRRNASREACSALDNALQADERNVKALCQYSQVLRSMSSDASLTPAERKQYIADSVIRAKTAVAACPTNADGWHSYGISLLSEALASGTNISGACKSLQAFQRAASLVPSDPDIRCNKSTVEGLLGNFGNAAVDLIAALEADSVRLKGTEKQLELFVTTLRHVQSRMECLKQSGGKPLRTLMAKLSKRTVGTTVKDVLEGKAPTPCTVVLGVLDVLGESSMEPLVTLAMDRNKEFVLLLFYGLRRGALKINNSIVTISAPPSVVTQVEHHVPAVPLLDTKELSMSCIQVYADTNSTLVNDAPISPHMQVQPRMSSRLFV</sequence>